<dbReference type="Pfam" id="PF04149">
    <property type="entry name" value="DUF397"/>
    <property type="match status" value="1"/>
</dbReference>
<dbReference type="InterPro" id="IPR007278">
    <property type="entry name" value="DUF397"/>
</dbReference>
<organism evidence="2">
    <name type="scientific">Streptomyces sp. R28</name>
    <dbReference type="NCBI Taxonomy" id="3238628"/>
    <lineage>
        <taxon>Bacteria</taxon>
        <taxon>Bacillati</taxon>
        <taxon>Actinomycetota</taxon>
        <taxon>Actinomycetes</taxon>
        <taxon>Kitasatosporales</taxon>
        <taxon>Streptomycetaceae</taxon>
        <taxon>Streptomyces</taxon>
    </lineage>
</organism>
<protein>
    <submittedName>
        <fullName evidence="2">DUF397 domain-containing protein</fullName>
    </submittedName>
</protein>
<evidence type="ECO:0000313" key="2">
    <source>
        <dbReference type="EMBL" id="XDQ35169.1"/>
    </source>
</evidence>
<dbReference type="EMBL" id="CP163439">
    <property type="protein sequence ID" value="XDQ35169.1"/>
    <property type="molecule type" value="Genomic_DNA"/>
</dbReference>
<gene>
    <name evidence="2" type="ORF">AB5J49_18525</name>
</gene>
<evidence type="ECO:0000259" key="1">
    <source>
        <dbReference type="Pfam" id="PF04149"/>
    </source>
</evidence>
<name>A0AB39PXL7_9ACTN</name>
<dbReference type="RefSeq" id="WP_369169734.1">
    <property type="nucleotide sequence ID" value="NZ_CP163439.1"/>
</dbReference>
<sequence>MPTLHWQKSSYSSEGNNCLELATGPDGTIRLRESDTPSIAVSLDAPVLSSLLTATRRGIGSRRPRSQSSVTPQ</sequence>
<proteinExistence type="predicted"/>
<feature type="domain" description="DUF397" evidence="1">
    <location>
        <begin position="4"/>
        <end position="53"/>
    </location>
</feature>
<dbReference type="AlphaFoldDB" id="A0AB39PXL7"/>
<reference evidence="2" key="1">
    <citation type="submission" date="2024-07" db="EMBL/GenBank/DDBJ databases">
        <authorList>
            <person name="Yu S.T."/>
        </authorList>
    </citation>
    <scope>NUCLEOTIDE SEQUENCE</scope>
    <source>
        <strain evidence="2">R28</strain>
    </source>
</reference>
<accession>A0AB39PXL7</accession>